<accession>A0ABQ4GAD6</accession>
<keyword evidence="2" id="KW-1185">Reference proteome</keyword>
<reference evidence="1 2" key="1">
    <citation type="submission" date="2021-01" db="EMBL/GenBank/DDBJ databases">
        <title>Whole genome shotgun sequence of Microbispora corallina NBRC 16416.</title>
        <authorList>
            <person name="Komaki H."/>
            <person name="Tamura T."/>
        </authorList>
    </citation>
    <scope>NUCLEOTIDE SEQUENCE [LARGE SCALE GENOMIC DNA]</scope>
    <source>
        <strain evidence="1 2">NBRC 16416</strain>
    </source>
</reference>
<comment type="caution">
    <text evidence="1">The sequence shown here is derived from an EMBL/GenBank/DDBJ whole genome shotgun (WGS) entry which is preliminary data.</text>
</comment>
<dbReference type="Proteomes" id="UP000603904">
    <property type="component" value="Unassembled WGS sequence"/>
</dbReference>
<name>A0ABQ4GAD6_9ACTN</name>
<evidence type="ECO:0000313" key="2">
    <source>
        <dbReference type="Proteomes" id="UP000603904"/>
    </source>
</evidence>
<evidence type="ECO:0000313" key="1">
    <source>
        <dbReference type="EMBL" id="GIH44022.1"/>
    </source>
</evidence>
<protein>
    <submittedName>
        <fullName evidence="1">Uncharacterized protein</fullName>
    </submittedName>
</protein>
<sequence>MGVMHKNRVAWDSARVFVAAASADTYWWLSEAVGQQLGARYQTNLAETRRRLQTEDAVSIEAGAWRARLFDLLDGRPDLAPHVVRLTEEAARRMAS</sequence>
<dbReference type="RefSeq" id="WP_204061057.1">
    <property type="nucleotide sequence ID" value="NZ_BAAAGP010000040.1"/>
</dbReference>
<organism evidence="1 2">
    <name type="scientific">Microbispora corallina</name>
    <dbReference type="NCBI Taxonomy" id="83302"/>
    <lineage>
        <taxon>Bacteria</taxon>
        <taxon>Bacillati</taxon>
        <taxon>Actinomycetota</taxon>
        <taxon>Actinomycetes</taxon>
        <taxon>Streptosporangiales</taxon>
        <taxon>Streptosporangiaceae</taxon>
        <taxon>Microbispora</taxon>
    </lineage>
</organism>
<dbReference type="EMBL" id="BOOC01000050">
    <property type="protein sequence ID" value="GIH44022.1"/>
    <property type="molecule type" value="Genomic_DNA"/>
</dbReference>
<gene>
    <name evidence="1" type="ORF">Mco01_70220</name>
</gene>
<proteinExistence type="predicted"/>